<evidence type="ECO:0000313" key="3">
    <source>
        <dbReference type="Proteomes" id="UP000615026"/>
    </source>
</evidence>
<sequence>MMLSRCSSHDSPPRRHWRVGIRIGFAIALGWPLSTLWQHGYAQNFTDEEVVNYATAVLAMESSRQQAYAEIADLMSGAGLDVLRYDLRCLSLDALELPRAVRRPVRYLLINYCNDAKEIVEETGLTVQTFNSITVNHQEDETLAEKIQSELSRLQ</sequence>
<evidence type="ECO:0000259" key="1">
    <source>
        <dbReference type="Pfam" id="PF13767"/>
    </source>
</evidence>
<dbReference type="Pfam" id="PF13767">
    <property type="entry name" value="DUF4168"/>
    <property type="match status" value="1"/>
</dbReference>
<dbReference type="InterPro" id="IPR025433">
    <property type="entry name" value="DUF4168"/>
</dbReference>
<protein>
    <submittedName>
        <fullName evidence="2">DUF4168 domain-containing protein</fullName>
    </submittedName>
</protein>
<dbReference type="EMBL" id="JADEXP010000041">
    <property type="protein sequence ID" value="MBE9066400.1"/>
    <property type="molecule type" value="Genomic_DNA"/>
</dbReference>
<keyword evidence="3" id="KW-1185">Reference proteome</keyword>
<name>A0A928ZQM8_LEPEC</name>
<reference evidence="2" key="1">
    <citation type="submission" date="2020-10" db="EMBL/GenBank/DDBJ databases">
        <authorList>
            <person name="Castelo-Branco R."/>
            <person name="Eusebio N."/>
            <person name="Adriana R."/>
            <person name="Vieira A."/>
            <person name="Brugerolle De Fraissinette N."/>
            <person name="Rezende De Castro R."/>
            <person name="Schneider M.P."/>
            <person name="Vasconcelos V."/>
            <person name="Leao P.N."/>
        </authorList>
    </citation>
    <scope>NUCLEOTIDE SEQUENCE</scope>
    <source>
        <strain evidence="2">LEGE 11479</strain>
    </source>
</reference>
<gene>
    <name evidence="2" type="ORF">IQ260_07015</name>
</gene>
<feature type="domain" description="DUF4168" evidence="1">
    <location>
        <begin position="47"/>
        <end position="147"/>
    </location>
</feature>
<comment type="caution">
    <text evidence="2">The sequence shown here is derived from an EMBL/GenBank/DDBJ whole genome shotgun (WGS) entry which is preliminary data.</text>
</comment>
<proteinExistence type="predicted"/>
<dbReference type="AlphaFoldDB" id="A0A928ZQM8"/>
<accession>A0A928ZQM8</accession>
<dbReference type="RefSeq" id="WP_193992125.1">
    <property type="nucleotide sequence ID" value="NZ_JADEXP010000041.1"/>
</dbReference>
<organism evidence="2 3">
    <name type="scientific">Leptolyngbya cf. ectocarpi LEGE 11479</name>
    <dbReference type="NCBI Taxonomy" id="1828722"/>
    <lineage>
        <taxon>Bacteria</taxon>
        <taxon>Bacillati</taxon>
        <taxon>Cyanobacteriota</taxon>
        <taxon>Cyanophyceae</taxon>
        <taxon>Leptolyngbyales</taxon>
        <taxon>Leptolyngbyaceae</taxon>
        <taxon>Leptolyngbya group</taxon>
        <taxon>Leptolyngbya</taxon>
    </lineage>
</organism>
<dbReference type="Proteomes" id="UP000615026">
    <property type="component" value="Unassembled WGS sequence"/>
</dbReference>
<evidence type="ECO:0000313" key="2">
    <source>
        <dbReference type="EMBL" id="MBE9066400.1"/>
    </source>
</evidence>